<sequence>MAIRMFQYGFHIGKNNSILENNIKVVYFPKQLVIFIEENSKIKDELRLKIIFPGGEKVDYSVPVMKYWEYTDINLIEEKLYILLPLQVFKFRKIFEHLKRKKDTGRSEFDDVLKEAKNLSYKLAKEISRLNSRKEIMDNDFNSMLIAIQNLMAYLNRNYCNNKNVEEEVSKMLKSFYDPAVEKKGIEKGRRETLISNLQTLLNIKFSDTSYMSRIKKIEDEDTLNSVFEDAVKSNSIEELKEKLKQRKLN</sequence>
<accession>A0ABS8N9M4</accession>
<comment type="caution">
    <text evidence="1">The sequence shown here is derived from an EMBL/GenBank/DDBJ whole genome shotgun (WGS) entry which is preliminary data.</text>
</comment>
<evidence type="ECO:0000313" key="2">
    <source>
        <dbReference type="Proteomes" id="UP001165422"/>
    </source>
</evidence>
<keyword evidence="2" id="KW-1185">Reference proteome</keyword>
<reference evidence="1" key="1">
    <citation type="submission" date="2021-11" db="EMBL/GenBank/DDBJ databases">
        <authorList>
            <person name="Qingchun L."/>
            <person name="Dong Z."/>
            <person name="Zongwei Q."/>
            <person name="Jia Z."/>
            <person name="Duotao L."/>
        </authorList>
    </citation>
    <scope>NUCLEOTIDE SEQUENCE</scope>
    <source>
        <strain evidence="1">WLY-B-L2</strain>
    </source>
</reference>
<protein>
    <submittedName>
        <fullName evidence="1">Uncharacterized protein</fullName>
    </submittedName>
</protein>
<organism evidence="1 2">
    <name type="scientific">Clostridium aromativorans</name>
    <dbReference type="NCBI Taxonomy" id="2836848"/>
    <lineage>
        <taxon>Bacteria</taxon>
        <taxon>Bacillati</taxon>
        <taxon>Bacillota</taxon>
        <taxon>Clostridia</taxon>
        <taxon>Eubacteriales</taxon>
        <taxon>Clostridiaceae</taxon>
        <taxon>Clostridium</taxon>
    </lineage>
</organism>
<name>A0ABS8N9M4_9CLOT</name>
<dbReference type="Proteomes" id="UP001165422">
    <property type="component" value="Unassembled WGS sequence"/>
</dbReference>
<dbReference type="EMBL" id="JAJJPB010000013">
    <property type="protein sequence ID" value="MCC9295413.1"/>
    <property type="molecule type" value="Genomic_DNA"/>
</dbReference>
<proteinExistence type="predicted"/>
<gene>
    <name evidence="1" type="ORF">LN736_11150</name>
</gene>
<evidence type="ECO:0000313" key="1">
    <source>
        <dbReference type="EMBL" id="MCC9295413.1"/>
    </source>
</evidence>